<organism evidence="2 3">
    <name type="scientific">Eimeria praecox</name>
    <dbReference type="NCBI Taxonomy" id="51316"/>
    <lineage>
        <taxon>Eukaryota</taxon>
        <taxon>Sar</taxon>
        <taxon>Alveolata</taxon>
        <taxon>Apicomplexa</taxon>
        <taxon>Conoidasida</taxon>
        <taxon>Coccidia</taxon>
        <taxon>Eucoccidiorida</taxon>
        <taxon>Eimeriorina</taxon>
        <taxon>Eimeriidae</taxon>
        <taxon>Eimeria</taxon>
    </lineage>
</organism>
<dbReference type="Proteomes" id="UP000018201">
    <property type="component" value="Unassembled WGS sequence"/>
</dbReference>
<dbReference type="Pfam" id="PF24626">
    <property type="entry name" value="SH3_Tf2-1"/>
    <property type="match status" value="1"/>
</dbReference>
<dbReference type="InterPro" id="IPR056924">
    <property type="entry name" value="SH3_Tf2-1"/>
</dbReference>
<evidence type="ECO:0000259" key="1">
    <source>
        <dbReference type="Pfam" id="PF24626"/>
    </source>
</evidence>
<feature type="domain" description="Tf2-1-like SH3-like" evidence="1">
    <location>
        <begin position="6"/>
        <end position="61"/>
    </location>
</feature>
<evidence type="ECO:0000313" key="3">
    <source>
        <dbReference type="Proteomes" id="UP000018201"/>
    </source>
</evidence>
<dbReference type="OrthoDB" id="997247at2759"/>
<dbReference type="AlphaFoldDB" id="U6GT53"/>
<protein>
    <recommendedName>
        <fullName evidence="1">Tf2-1-like SH3-like domain-containing protein</fullName>
    </recommendedName>
</protein>
<keyword evidence="3" id="KW-1185">Reference proteome</keyword>
<dbReference type="EMBL" id="HG692143">
    <property type="protein sequence ID" value="CDI81764.1"/>
    <property type="molecule type" value="Genomic_DNA"/>
</dbReference>
<reference evidence="2" key="2">
    <citation type="submission" date="2013-10" db="EMBL/GenBank/DDBJ databases">
        <authorList>
            <person name="Aslett M."/>
        </authorList>
    </citation>
    <scope>NUCLEOTIDE SEQUENCE [LARGE SCALE GENOMIC DNA]</scope>
    <source>
        <strain evidence="2">Houghton</strain>
    </source>
</reference>
<sequence length="134" mass="15341">MRWATVWLRSKHIPALNTCPKFELRFHGPFVITERIGSVAYRLALPPTYECHGVFHVSQLVPDRPHARELELQEAVMGWPPTRDVAGSRTDQYEVDCIMDQRESGDEAHYLLPPASRPVEVGVGKGVQEHPMWR</sequence>
<gene>
    <name evidence="2" type="ORF">EPH_0048900</name>
</gene>
<name>U6GT53_9EIME</name>
<dbReference type="VEuPathDB" id="ToxoDB:EPH_0048900"/>
<accession>U6GT53</accession>
<proteinExistence type="predicted"/>
<reference evidence="2" key="1">
    <citation type="submission" date="2013-10" db="EMBL/GenBank/DDBJ databases">
        <title>Genomic analysis of the causative agents of coccidiosis in chickens.</title>
        <authorList>
            <person name="Reid A.J."/>
            <person name="Blake D."/>
            <person name="Billington K."/>
            <person name="Browne H."/>
            <person name="Dunn M."/>
            <person name="Hung S."/>
            <person name="Kawahara F."/>
            <person name="Miranda-Saavedra D."/>
            <person name="Mourier T."/>
            <person name="Nagra H."/>
            <person name="Otto T.D."/>
            <person name="Rawlings N."/>
            <person name="Sanchez A."/>
            <person name="Sanders M."/>
            <person name="Subramaniam C."/>
            <person name="Tay Y."/>
            <person name="Dear P."/>
            <person name="Doerig C."/>
            <person name="Gruber A."/>
            <person name="Parkinson J."/>
            <person name="Shirley M."/>
            <person name="Wan K.L."/>
            <person name="Berriman M."/>
            <person name="Tomley F."/>
            <person name="Pain A."/>
        </authorList>
    </citation>
    <scope>NUCLEOTIDE SEQUENCE [LARGE SCALE GENOMIC DNA]</scope>
    <source>
        <strain evidence="2">Houghton</strain>
    </source>
</reference>
<evidence type="ECO:0000313" key="2">
    <source>
        <dbReference type="EMBL" id="CDI81764.1"/>
    </source>
</evidence>